<protein>
    <submittedName>
        <fullName evidence="1">Uncharacterized protein</fullName>
    </submittedName>
</protein>
<dbReference type="AlphaFoldDB" id="I6ZER2"/>
<accession>I6ZER2</accession>
<dbReference type="STRING" id="1197325.WEN_01460"/>
<proteinExistence type="predicted"/>
<name>I6ZER2_MYCWM</name>
<gene>
    <name evidence="1" type="ordered locus">WEN_01460</name>
</gene>
<keyword evidence="2" id="KW-1185">Reference proteome</keyword>
<organism evidence="1 2">
    <name type="scientific">Mycoplasma wenyonii (strain Massachusetts)</name>
    <name type="common">Eperythrozoon wenyonii</name>
    <dbReference type="NCBI Taxonomy" id="1197325"/>
    <lineage>
        <taxon>Bacteria</taxon>
        <taxon>Bacillati</taxon>
        <taxon>Mycoplasmatota</taxon>
        <taxon>Mollicutes</taxon>
        <taxon>Mycoplasmataceae</taxon>
        <taxon>Mycoplasma</taxon>
    </lineage>
</organism>
<evidence type="ECO:0000313" key="2">
    <source>
        <dbReference type="Proteomes" id="UP000009005"/>
    </source>
</evidence>
<dbReference type="KEGG" id="mwe:WEN_01460"/>
<sequence>MSLISILVKGFSGLGVASTVPLSFAFHNETINFKSWVRKAPPEVVKPVQPSNNQMEEMAEIVKQELGLDSHQVEVGCFAVNGKRMTLTRPALYVCADLASSNPAAFWFHYNWSNKPKTAKRVNQVTSMSYKGSRNVIIQFKDGNNGKLSLLIEIPDWLSGWKNQSFVPKMSCNFTKGSNDSYTLTCPPSGQEPFTQKINKHDFHRPTTLSLS</sequence>
<reference evidence="1 2" key="1">
    <citation type="journal article" date="2012" name="J. Bacteriol.">
        <title>Complete genome sequence of Mycoplasma wenyonii strain Massachusetts.</title>
        <authorList>
            <person name="Dos Santos A.P."/>
            <person name="Guimaraes A.M."/>
            <person name="do Nascimento N.C."/>
            <person name="Sanmiguel P.J."/>
            <person name="Messick J.B."/>
        </authorList>
    </citation>
    <scope>NUCLEOTIDE SEQUENCE [LARGE SCALE GENOMIC DNA]</scope>
    <source>
        <strain evidence="1 2">Massachusetts</strain>
    </source>
</reference>
<dbReference type="EMBL" id="CP003703">
    <property type="protein sequence ID" value="AFN65087.1"/>
    <property type="molecule type" value="Genomic_DNA"/>
</dbReference>
<dbReference type="HOGENOM" id="CLU_112878_0_0_14"/>
<dbReference type="PATRIC" id="fig|1197325.3.peg.317"/>
<dbReference type="RefSeq" id="WP_014849797.1">
    <property type="nucleotide sequence ID" value="NC_018149.1"/>
</dbReference>
<evidence type="ECO:0000313" key="1">
    <source>
        <dbReference type="EMBL" id="AFN65087.1"/>
    </source>
</evidence>
<dbReference type="Proteomes" id="UP000009005">
    <property type="component" value="Chromosome"/>
</dbReference>